<dbReference type="KEGG" id="phao:HF685_14605"/>
<evidence type="ECO:0000256" key="2">
    <source>
        <dbReference type="ARBA" id="ARBA00022771"/>
    </source>
</evidence>
<dbReference type="InterPro" id="IPR037187">
    <property type="entry name" value="DnaK_N"/>
</dbReference>
<proteinExistence type="inferred from homology"/>
<comment type="function">
    <text evidence="4">Transcription factor that acts by binding directly to the RNA polymerase (RNAP). Required for negative regulation of rRNA expression and positive regulation of several amino acid biosynthesis promoters.</text>
</comment>
<keyword evidence="3 4" id="KW-0862">Zinc</keyword>
<dbReference type="InterPro" id="IPR000962">
    <property type="entry name" value="Znf_DskA_TraR"/>
</dbReference>
<evidence type="ECO:0000313" key="9">
    <source>
        <dbReference type="EMBL" id="QJB70881.1"/>
    </source>
</evidence>
<evidence type="ECO:0000259" key="7">
    <source>
        <dbReference type="Pfam" id="PF01258"/>
    </source>
</evidence>
<accession>A0A6H2DSZ6</accession>
<dbReference type="NCBIfam" id="TIGR02420">
    <property type="entry name" value="dksA"/>
    <property type="match status" value="1"/>
</dbReference>
<evidence type="ECO:0000256" key="5">
    <source>
        <dbReference type="PROSITE-ProRule" id="PRU00510"/>
    </source>
</evidence>
<dbReference type="Pfam" id="PF01258">
    <property type="entry name" value="zf-dskA_traR"/>
    <property type="match status" value="1"/>
</dbReference>
<dbReference type="SUPFAM" id="SSF57716">
    <property type="entry name" value="Glucocorticoid receptor-like (DNA-binding domain)"/>
    <property type="match status" value="1"/>
</dbReference>
<evidence type="ECO:0000256" key="1">
    <source>
        <dbReference type="ARBA" id="ARBA00022723"/>
    </source>
</evidence>
<dbReference type="Gene3D" id="1.20.120.910">
    <property type="entry name" value="DksA, coiled-coil domain"/>
    <property type="match status" value="1"/>
</dbReference>
<dbReference type="InterPro" id="IPR012784">
    <property type="entry name" value="DksA_RNA_pol-bd"/>
</dbReference>
<evidence type="ECO:0000256" key="6">
    <source>
        <dbReference type="SAM" id="MobiDB-lite"/>
    </source>
</evidence>
<dbReference type="Pfam" id="PF21157">
    <property type="entry name" value="DksA_N"/>
    <property type="match status" value="1"/>
</dbReference>
<dbReference type="PANTHER" id="PTHR33823:SF2">
    <property type="entry name" value="RNA POLYMERASE-BINDING TRANSCRIPTION FACTOR DKSA"/>
    <property type="match status" value="1"/>
</dbReference>
<sequence length="162" mass="18504">MESKLASSAKQNSANKSRSDKGSAHNIDLPAGYEPSEDEEFMNEYQQAYFKNALQQWKKSIVEESKETLAHLQDGPIQEADLNDRASSETDWGLELRTRDRQRKLTSKIDSALRRIEEGEYGYCQVTGEPISLERLKARPIATMTVEAQEAHERNEKISRDQ</sequence>
<comment type="caution">
    <text evidence="4">Lacks conserved residue(s) required for the propagation of feature annotation.</text>
</comment>
<dbReference type="PANTHER" id="PTHR33823">
    <property type="entry name" value="RNA POLYMERASE-BINDING TRANSCRIPTION FACTOR DKSA-RELATED"/>
    <property type="match status" value="1"/>
</dbReference>
<feature type="domain" description="DnaK suppressor protein DksA N-terminal" evidence="8">
    <location>
        <begin position="46"/>
        <end position="116"/>
    </location>
</feature>
<keyword evidence="1 4" id="KW-0479">Metal-binding</keyword>
<name>A0A6H2DSZ6_9SPHN</name>
<dbReference type="GO" id="GO:0008270">
    <property type="term" value="F:zinc ion binding"/>
    <property type="evidence" value="ECO:0007669"/>
    <property type="project" value="UniProtKB-UniRule"/>
</dbReference>
<evidence type="ECO:0000259" key="8">
    <source>
        <dbReference type="Pfam" id="PF21157"/>
    </source>
</evidence>
<keyword evidence="4" id="KW-0963">Cytoplasm</keyword>
<comment type="subcellular location">
    <subcellularLocation>
        <location evidence="4">Cytoplasm</location>
    </subcellularLocation>
</comment>
<reference evidence="9 10" key="1">
    <citation type="submission" date="2020-04" db="EMBL/GenBank/DDBJ databases">
        <title>Genome sequence for Sphingorhabdus sp. strain M1.</title>
        <authorList>
            <person name="Park S.-J."/>
        </authorList>
    </citation>
    <scope>NUCLEOTIDE SEQUENCE [LARGE SCALE GENOMIC DNA]</scope>
    <source>
        <strain evidence="9 10">JK6</strain>
    </source>
</reference>
<gene>
    <name evidence="4 9" type="primary">dksA</name>
    <name evidence="9" type="ORF">HF685_14605</name>
</gene>
<dbReference type="AlphaFoldDB" id="A0A6H2DSZ6"/>
<feature type="domain" description="Zinc finger DksA/TraR C4-type" evidence="7">
    <location>
        <begin position="119"/>
        <end position="154"/>
    </location>
</feature>
<comment type="subunit">
    <text evidence="4">Interacts directly with the RNA polymerase.</text>
</comment>
<dbReference type="GO" id="GO:0005737">
    <property type="term" value="C:cytoplasm"/>
    <property type="evidence" value="ECO:0007669"/>
    <property type="project" value="UniProtKB-SubCell"/>
</dbReference>
<dbReference type="GO" id="GO:0010468">
    <property type="term" value="P:regulation of gene expression"/>
    <property type="evidence" value="ECO:0007669"/>
    <property type="project" value="UniProtKB-UniRule"/>
</dbReference>
<evidence type="ECO:0000313" key="10">
    <source>
        <dbReference type="Proteomes" id="UP000501600"/>
    </source>
</evidence>
<dbReference type="InterPro" id="IPR048489">
    <property type="entry name" value="DksA_N"/>
</dbReference>
<evidence type="ECO:0000256" key="3">
    <source>
        <dbReference type="ARBA" id="ARBA00022833"/>
    </source>
</evidence>
<organism evidence="9 10">
    <name type="scientific">Parasphingorhabdus halotolerans</name>
    <dbReference type="NCBI Taxonomy" id="2725558"/>
    <lineage>
        <taxon>Bacteria</taxon>
        <taxon>Pseudomonadati</taxon>
        <taxon>Pseudomonadota</taxon>
        <taxon>Alphaproteobacteria</taxon>
        <taxon>Sphingomonadales</taxon>
        <taxon>Sphingomonadaceae</taxon>
        <taxon>Parasphingorhabdus</taxon>
    </lineage>
</organism>
<dbReference type="PROSITE" id="PS51128">
    <property type="entry name" value="ZF_DKSA_2"/>
    <property type="match status" value="1"/>
</dbReference>
<feature type="compositionally biased region" description="Low complexity" evidence="6">
    <location>
        <begin position="1"/>
        <end position="16"/>
    </location>
</feature>
<dbReference type="Proteomes" id="UP000501600">
    <property type="component" value="Chromosome"/>
</dbReference>
<protein>
    <recommendedName>
        <fullName evidence="4">RNA polymerase-binding transcription factor DksA</fullName>
    </recommendedName>
</protein>
<evidence type="ECO:0000256" key="4">
    <source>
        <dbReference type="HAMAP-Rule" id="MF_00926"/>
    </source>
</evidence>
<dbReference type="SUPFAM" id="SSF109635">
    <property type="entry name" value="DnaK suppressor protein DksA, alpha-hairpin domain"/>
    <property type="match status" value="1"/>
</dbReference>
<comment type="similarity">
    <text evidence="4">Belongs to the DksA family.</text>
</comment>
<keyword evidence="2 4" id="KW-0863">Zinc-finger</keyword>
<keyword evidence="10" id="KW-1185">Reference proteome</keyword>
<dbReference type="EMBL" id="CP051217">
    <property type="protein sequence ID" value="QJB70881.1"/>
    <property type="molecule type" value="Genomic_DNA"/>
</dbReference>
<dbReference type="HAMAP" id="MF_00926">
    <property type="entry name" value="DksA"/>
    <property type="match status" value="1"/>
</dbReference>
<feature type="region of interest" description="Disordered" evidence="6">
    <location>
        <begin position="1"/>
        <end position="39"/>
    </location>
</feature>
<feature type="zinc finger region" description="dksA C4-type" evidence="5">
    <location>
        <begin position="124"/>
        <end position="148"/>
    </location>
</feature>